<proteinExistence type="predicted"/>
<feature type="compositionally biased region" description="Polar residues" evidence="1">
    <location>
        <begin position="74"/>
        <end position="89"/>
    </location>
</feature>
<evidence type="ECO:0000259" key="4">
    <source>
        <dbReference type="Pfam" id="PF19804"/>
    </source>
</evidence>
<feature type="domain" description="DUF6287" evidence="4">
    <location>
        <begin position="84"/>
        <end position="116"/>
    </location>
</feature>
<dbReference type="Gene3D" id="2.30.30.40">
    <property type="entry name" value="SH3 Domains"/>
    <property type="match status" value="1"/>
</dbReference>
<name>A0ABV2FEP1_9STRE</name>
<reference evidence="5 6" key="1">
    <citation type="submission" date="2024-06" db="EMBL/GenBank/DDBJ databases">
        <title>Genomic Encyclopedia of Type Strains, Phase IV (KMG-IV): sequencing the most valuable type-strain genomes for metagenomic binning, comparative biology and taxonomic classification.</title>
        <authorList>
            <person name="Goeker M."/>
        </authorList>
    </citation>
    <scope>NUCLEOTIDE SEQUENCE [LARGE SCALE GENOMIC DNA]</scope>
    <source>
        <strain evidence="5 6">DSM 28303</strain>
    </source>
</reference>
<feature type="domain" description="SH3b" evidence="3">
    <location>
        <begin position="212"/>
        <end position="266"/>
    </location>
</feature>
<sequence length="273" mass="29500">MFKMFHKTVTLFSALLLLSACGSKAAEPVTSTKSSAEKVAEKQQPSTTTTSSSEGSKTSASSSTTKSQTAITKPSTTDTSASNSNLDPQAISQGDFTSLAGTWKNDLGETLVFSPDALLTENTTLTYQSLKDNVLYFSINPTNAPTGGAALTMIPAGVKSPGGLTFQQDVITSGQSLVAENHPFYRVSSAQEPLPFFPEEDKGSVEVTSGYLNLIEDTPVYAKPDKSMGPVMTYPKGESVFWDKYFSENGEFWYSYVTYEGVRYYISYTDVSH</sequence>
<dbReference type="EMBL" id="JBEPLO010000001">
    <property type="protein sequence ID" value="MET3557033.1"/>
    <property type="molecule type" value="Genomic_DNA"/>
</dbReference>
<keyword evidence="6" id="KW-1185">Reference proteome</keyword>
<evidence type="ECO:0000259" key="3">
    <source>
        <dbReference type="Pfam" id="PF08460"/>
    </source>
</evidence>
<dbReference type="InterPro" id="IPR003646">
    <property type="entry name" value="SH3-like_bac-type"/>
</dbReference>
<feature type="chain" id="PRO_5046789336" description="Lipoprotein" evidence="2">
    <location>
        <begin position="26"/>
        <end position="273"/>
    </location>
</feature>
<dbReference type="InterPro" id="IPR046254">
    <property type="entry name" value="DUF6287"/>
</dbReference>
<dbReference type="Proteomes" id="UP001549122">
    <property type="component" value="Unassembled WGS sequence"/>
</dbReference>
<dbReference type="Pfam" id="PF19804">
    <property type="entry name" value="DUF6287"/>
    <property type="match status" value="1"/>
</dbReference>
<evidence type="ECO:0000256" key="1">
    <source>
        <dbReference type="SAM" id="MobiDB-lite"/>
    </source>
</evidence>
<organism evidence="5 6">
    <name type="scientific">Streptococcus rupicaprae</name>
    <dbReference type="NCBI Taxonomy" id="759619"/>
    <lineage>
        <taxon>Bacteria</taxon>
        <taxon>Bacillati</taxon>
        <taxon>Bacillota</taxon>
        <taxon>Bacilli</taxon>
        <taxon>Lactobacillales</taxon>
        <taxon>Streptococcaceae</taxon>
        <taxon>Streptococcus</taxon>
    </lineage>
</organism>
<evidence type="ECO:0000313" key="6">
    <source>
        <dbReference type="Proteomes" id="UP001549122"/>
    </source>
</evidence>
<feature type="signal peptide" evidence="2">
    <location>
        <begin position="1"/>
        <end position="25"/>
    </location>
</feature>
<dbReference type="RefSeq" id="WP_354363707.1">
    <property type="nucleotide sequence ID" value="NZ_JBEPLO010000001.1"/>
</dbReference>
<feature type="compositionally biased region" description="Low complexity" evidence="1">
    <location>
        <begin position="46"/>
        <end position="73"/>
    </location>
</feature>
<evidence type="ECO:0000313" key="5">
    <source>
        <dbReference type="EMBL" id="MET3557033.1"/>
    </source>
</evidence>
<comment type="caution">
    <text evidence="5">The sequence shown here is derived from an EMBL/GenBank/DDBJ whole genome shotgun (WGS) entry which is preliminary data.</text>
</comment>
<evidence type="ECO:0008006" key="7">
    <source>
        <dbReference type="Google" id="ProtNLM"/>
    </source>
</evidence>
<keyword evidence="2" id="KW-0732">Signal</keyword>
<accession>A0ABV2FEP1</accession>
<dbReference type="Pfam" id="PF08460">
    <property type="entry name" value="SH3_5"/>
    <property type="match status" value="1"/>
</dbReference>
<gene>
    <name evidence="5" type="ORF">ABID29_000142</name>
</gene>
<evidence type="ECO:0000256" key="2">
    <source>
        <dbReference type="SAM" id="SignalP"/>
    </source>
</evidence>
<dbReference type="PROSITE" id="PS51257">
    <property type="entry name" value="PROKAR_LIPOPROTEIN"/>
    <property type="match status" value="1"/>
</dbReference>
<feature type="region of interest" description="Disordered" evidence="1">
    <location>
        <begin position="28"/>
        <end position="89"/>
    </location>
</feature>
<protein>
    <recommendedName>
        <fullName evidence="7">Lipoprotein</fullName>
    </recommendedName>
</protein>